<feature type="transmembrane region" description="Helical" evidence="5">
    <location>
        <begin position="194"/>
        <end position="210"/>
    </location>
</feature>
<comment type="subcellular location">
    <subcellularLocation>
        <location evidence="1">Membrane</location>
        <topology evidence="1">Multi-pass membrane protein</topology>
    </subcellularLocation>
</comment>
<dbReference type="PANTHER" id="PTHR37422">
    <property type="entry name" value="TEICHURONIC ACID BIOSYNTHESIS PROTEIN TUAE"/>
    <property type="match status" value="1"/>
</dbReference>
<dbReference type="PANTHER" id="PTHR37422:SF17">
    <property type="entry name" value="O-ANTIGEN LIGASE"/>
    <property type="match status" value="1"/>
</dbReference>
<evidence type="ECO:0000256" key="5">
    <source>
        <dbReference type="SAM" id="Phobius"/>
    </source>
</evidence>
<evidence type="ECO:0000313" key="8">
    <source>
        <dbReference type="Proteomes" id="UP000286715"/>
    </source>
</evidence>
<dbReference type="AlphaFoldDB" id="A0A401XIK7"/>
<keyword evidence="8" id="KW-1185">Reference proteome</keyword>
<feature type="transmembrane region" description="Helical" evidence="5">
    <location>
        <begin position="217"/>
        <end position="236"/>
    </location>
</feature>
<evidence type="ECO:0000256" key="3">
    <source>
        <dbReference type="ARBA" id="ARBA00022989"/>
    </source>
</evidence>
<organism evidence="7 8">
    <name type="scientific">Thermaurantimonas aggregans</name>
    <dbReference type="NCBI Taxonomy" id="2173829"/>
    <lineage>
        <taxon>Bacteria</taxon>
        <taxon>Pseudomonadati</taxon>
        <taxon>Bacteroidota</taxon>
        <taxon>Flavobacteriia</taxon>
        <taxon>Flavobacteriales</taxon>
        <taxon>Schleiferiaceae</taxon>
        <taxon>Thermaurantimonas</taxon>
    </lineage>
</organism>
<gene>
    <name evidence="7" type="ORF">JCM31826_03370</name>
</gene>
<dbReference type="InterPro" id="IPR007016">
    <property type="entry name" value="O-antigen_ligase-rel_domated"/>
</dbReference>
<evidence type="ECO:0000256" key="1">
    <source>
        <dbReference type="ARBA" id="ARBA00004141"/>
    </source>
</evidence>
<evidence type="ECO:0000256" key="2">
    <source>
        <dbReference type="ARBA" id="ARBA00022692"/>
    </source>
</evidence>
<feature type="transmembrane region" description="Helical" evidence="5">
    <location>
        <begin position="6"/>
        <end position="24"/>
    </location>
</feature>
<accession>A0A401XIK7</accession>
<feature type="transmembrane region" description="Helical" evidence="5">
    <location>
        <begin position="95"/>
        <end position="115"/>
    </location>
</feature>
<feature type="transmembrane region" description="Helical" evidence="5">
    <location>
        <begin position="148"/>
        <end position="166"/>
    </location>
</feature>
<dbReference type="Proteomes" id="UP000286715">
    <property type="component" value="Unassembled WGS sequence"/>
</dbReference>
<name>A0A401XIK7_9FLAO</name>
<protein>
    <recommendedName>
        <fullName evidence="6">O-antigen ligase-related domain-containing protein</fullName>
    </recommendedName>
</protein>
<feature type="transmembrane region" description="Helical" evidence="5">
    <location>
        <begin position="325"/>
        <end position="345"/>
    </location>
</feature>
<proteinExistence type="predicted"/>
<feature type="transmembrane region" description="Helical" evidence="5">
    <location>
        <begin position="171"/>
        <end position="188"/>
    </location>
</feature>
<reference evidence="7 8" key="1">
    <citation type="submission" date="2018-11" db="EMBL/GenBank/DDBJ databases">
        <title>Schleiferia aggregans sp. nov., a moderately thermophilic heterotrophic bacterium isolated from microbial mats at a terrestrial hot spring.</title>
        <authorList>
            <person name="Iino T."/>
            <person name="Ohkuma M."/>
            <person name="Haruta S."/>
        </authorList>
    </citation>
    <scope>NUCLEOTIDE SEQUENCE [LARGE SCALE GENOMIC DNA]</scope>
    <source>
        <strain evidence="7 8">LA</strain>
    </source>
</reference>
<feature type="transmembrane region" description="Helical" evidence="5">
    <location>
        <begin position="36"/>
        <end position="53"/>
    </location>
</feature>
<dbReference type="Pfam" id="PF04932">
    <property type="entry name" value="Wzy_C"/>
    <property type="match status" value="1"/>
</dbReference>
<feature type="transmembrane region" description="Helical" evidence="5">
    <location>
        <begin position="352"/>
        <end position="371"/>
    </location>
</feature>
<dbReference type="EMBL" id="BHZE01000002">
    <property type="protein sequence ID" value="GCD76855.1"/>
    <property type="molecule type" value="Genomic_DNA"/>
</dbReference>
<sequence>MILPENTTGLVLFLFLLTTIWLFIKKEIRFSFDPYLIPFIALFSVYLISVFYSENIEEAKVKLSIKFPLLLLPIILHIYIKNTDKNVLLKLMRNLVILFATSTPYFLLIAIYRSIKSKSLYYTYPETGEIISTYFTYVGLSEWVIHPAYLSIWVGSVFLLSIYFVLNNAKIIFYIIASFSLFIILILLQSRMNILAFFAVILITFVFYLFEKYSFKFNLFILLGIAIVGTMIYRIVPESIKGRFSDLSSLKYNIEAETFHEGFNGITIRLAEWKCAFQEIGKRPLFGSGIGDARFDLESSYLRNNFKYGYREKFNAHNQFIETTLATGMVGLIALLSIFGYSFLYSYKFKKLHTLVIMLYIFLCFFTESYLERQWGVVFFCFMIPILLESEINLSIFKIKR</sequence>
<feature type="transmembrane region" description="Helical" evidence="5">
    <location>
        <begin position="377"/>
        <end position="397"/>
    </location>
</feature>
<comment type="caution">
    <text evidence="7">The sequence shown here is derived from an EMBL/GenBank/DDBJ whole genome shotgun (WGS) entry which is preliminary data.</text>
</comment>
<keyword evidence="3 5" id="KW-1133">Transmembrane helix</keyword>
<dbReference type="GO" id="GO:0016020">
    <property type="term" value="C:membrane"/>
    <property type="evidence" value="ECO:0007669"/>
    <property type="project" value="UniProtKB-SubCell"/>
</dbReference>
<keyword evidence="4 5" id="KW-0472">Membrane</keyword>
<keyword evidence="2 5" id="KW-0812">Transmembrane</keyword>
<evidence type="ECO:0000256" key="4">
    <source>
        <dbReference type="ARBA" id="ARBA00023136"/>
    </source>
</evidence>
<evidence type="ECO:0000313" key="7">
    <source>
        <dbReference type="EMBL" id="GCD76855.1"/>
    </source>
</evidence>
<dbReference type="InterPro" id="IPR051533">
    <property type="entry name" value="WaaL-like"/>
</dbReference>
<evidence type="ECO:0000259" key="6">
    <source>
        <dbReference type="Pfam" id="PF04932"/>
    </source>
</evidence>
<feature type="domain" description="O-antigen ligase-related" evidence="6">
    <location>
        <begin position="177"/>
        <end position="336"/>
    </location>
</feature>